<evidence type="ECO:0000313" key="2">
    <source>
        <dbReference type="Proteomes" id="UP000692954"/>
    </source>
</evidence>
<reference evidence="1" key="1">
    <citation type="submission" date="2021-01" db="EMBL/GenBank/DDBJ databases">
        <authorList>
            <consortium name="Genoscope - CEA"/>
            <person name="William W."/>
        </authorList>
    </citation>
    <scope>NUCLEOTIDE SEQUENCE</scope>
</reference>
<dbReference type="EMBL" id="CAJJDN010000077">
    <property type="protein sequence ID" value="CAD8102180.1"/>
    <property type="molecule type" value="Genomic_DNA"/>
</dbReference>
<gene>
    <name evidence="1" type="ORF">PSON_ATCC_30995.1.T0770124</name>
</gene>
<dbReference type="OrthoDB" id="296625at2759"/>
<comment type="caution">
    <text evidence="1">The sequence shown here is derived from an EMBL/GenBank/DDBJ whole genome shotgun (WGS) entry which is preliminary data.</text>
</comment>
<name>A0A8S1PFU0_9CILI</name>
<dbReference type="Proteomes" id="UP000692954">
    <property type="component" value="Unassembled WGS sequence"/>
</dbReference>
<evidence type="ECO:0000313" key="1">
    <source>
        <dbReference type="EMBL" id="CAD8102180.1"/>
    </source>
</evidence>
<accession>A0A8S1PFU0</accession>
<organism evidence="1 2">
    <name type="scientific">Paramecium sonneborni</name>
    <dbReference type="NCBI Taxonomy" id="65129"/>
    <lineage>
        <taxon>Eukaryota</taxon>
        <taxon>Sar</taxon>
        <taxon>Alveolata</taxon>
        <taxon>Ciliophora</taxon>
        <taxon>Intramacronucleata</taxon>
        <taxon>Oligohymenophorea</taxon>
        <taxon>Peniculida</taxon>
        <taxon>Parameciidae</taxon>
        <taxon>Paramecium</taxon>
    </lineage>
</organism>
<keyword evidence="2" id="KW-1185">Reference proteome</keyword>
<sequence length="222" mass="26486">MLNIKTEESQEIDFSNRFDLQNLNSDRKFVLHTNQNQISRKHHQQERKLVLPQIQIQNCLTEQSEERNPGAHIYKKQLECIKLPEIDEKFFIKKNFKLDMMNKPKQYSHSHQVSREEYEFTNSEKNIGIQVTKKVDFQEDVMIYDYINQTYRKDSINGSAKSLKLRRQQTRKLSDNLTQSYAQNQKTNSIFKLSPKSRFFEENTTKESKNLFIIDNIANDDI</sequence>
<dbReference type="AlphaFoldDB" id="A0A8S1PFU0"/>
<protein>
    <submittedName>
        <fullName evidence="1">Uncharacterized protein</fullName>
    </submittedName>
</protein>
<proteinExistence type="predicted"/>